<protein>
    <submittedName>
        <fullName evidence="2">Dedicator of cytokinesis protein 2</fullName>
    </submittedName>
</protein>
<reference evidence="2 3" key="1">
    <citation type="submission" date="2014-04" db="EMBL/GenBank/DDBJ databases">
        <title>Genome evolution of avian class.</title>
        <authorList>
            <person name="Zhang G."/>
            <person name="Li C."/>
        </authorList>
    </citation>
    <scope>NUCLEOTIDE SEQUENCE [LARGE SCALE GENOMIC DNA]</scope>
    <source>
        <strain evidence="2">BGI_N330</strain>
    </source>
</reference>
<dbReference type="PhylomeDB" id="A0A091Q8S6"/>
<keyword evidence="3" id="KW-1185">Reference proteome</keyword>
<gene>
    <name evidence="2" type="ORF">N330_06436</name>
</gene>
<dbReference type="EMBL" id="KK690338">
    <property type="protein sequence ID" value="KFQ16360.1"/>
    <property type="molecule type" value="Genomic_DNA"/>
</dbReference>
<proteinExistence type="predicted"/>
<organism evidence="2 3">
    <name type="scientific">Leptosomus discolor</name>
    <name type="common">Madagascar cuckoo roller</name>
    <name type="synonym">Cuculus discolor</name>
    <dbReference type="NCBI Taxonomy" id="188344"/>
    <lineage>
        <taxon>Eukaryota</taxon>
        <taxon>Metazoa</taxon>
        <taxon>Chordata</taxon>
        <taxon>Craniata</taxon>
        <taxon>Vertebrata</taxon>
        <taxon>Euteleostomi</taxon>
        <taxon>Archelosauria</taxon>
        <taxon>Archosauria</taxon>
        <taxon>Dinosauria</taxon>
        <taxon>Saurischia</taxon>
        <taxon>Theropoda</taxon>
        <taxon>Coelurosauria</taxon>
        <taxon>Aves</taxon>
        <taxon>Neognathae</taxon>
        <taxon>Neoaves</taxon>
        <taxon>Telluraves</taxon>
        <taxon>Coraciimorphae</taxon>
        <taxon>Coraciiformes</taxon>
        <taxon>Leptosomidae</taxon>
        <taxon>Leptosomus</taxon>
    </lineage>
</organism>
<sequence>MDLRETYSRKLSTGLRRPFGISVMDITDITKGKCESDEDKQHFIPVHLLSWCGPWG</sequence>
<dbReference type="InterPro" id="IPR032376">
    <property type="entry name" value="DOCK_N"/>
</dbReference>
<dbReference type="Proteomes" id="UP000053001">
    <property type="component" value="Unassembled WGS sequence"/>
</dbReference>
<feature type="non-terminal residue" evidence="2">
    <location>
        <position position="56"/>
    </location>
</feature>
<evidence type="ECO:0000259" key="1">
    <source>
        <dbReference type="Pfam" id="PF16172"/>
    </source>
</evidence>
<name>A0A091Q8S6_LEPDC</name>
<feature type="domain" description="Dedicator of cytokinesis N-terminal" evidence="1">
    <location>
        <begin position="10"/>
        <end position="48"/>
    </location>
</feature>
<dbReference type="AlphaFoldDB" id="A0A091Q8S6"/>
<evidence type="ECO:0000313" key="3">
    <source>
        <dbReference type="Proteomes" id="UP000053001"/>
    </source>
</evidence>
<dbReference type="Pfam" id="PF16172">
    <property type="entry name" value="DOCK_N"/>
    <property type="match status" value="1"/>
</dbReference>
<evidence type="ECO:0000313" key="2">
    <source>
        <dbReference type="EMBL" id="KFQ16360.1"/>
    </source>
</evidence>
<accession>A0A091Q8S6</accession>